<dbReference type="InterPro" id="IPR057902">
    <property type="entry name" value="N_peptide"/>
</dbReference>
<name>A0A1B7IQK1_9ENTR</name>
<gene>
    <name evidence="1" type="ORF">M975_1918</name>
</gene>
<dbReference type="OrthoDB" id="6555952at2"/>
<evidence type="ECO:0000313" key="2">
    <source>
        <dbReference type="Proteomes" id="UP000078410"/>
    </source>
</evidence>
<keyword evidence="2" id="KW-1185">Reference proteome</keyword>
<accession>A0A1B7IQK1</accession>
<evidence type="ECO:0000313" key="1">
    <source>
        <dbReference type="EMBL" id="OAT32026.1"/>
    </source>
</evidence>
<dbReference type="AlphaFoldDB" id="A0A1B7IQK1"/>
<dbReference type="RefSeq" id="WP_064558992.1">
    <property type="nucleotide sequence ID" value="NZ_LXER01000017.1"/>
</dbReference>
<reference evidence="1 2" key="1">
    <citation type="submission" date="2016-04" db="EMBL/GenBank/DDBJ databases">
        <title>ATOL: Assembling a taxonomically balanced genome-scale reconstruction of the evolutionary history of the Enterobacteriaceae.</title>
        <authorList>
            <person name="Plunkett G.III."/>
            <person name="Neeno-Eckwall E.C."/>
            <person name="Glasner J.D."/>
            <person name="Perna N.T."/>
        </authorList>
    </citation>
    <scope>NUCLEOTIDE SEQUENCE [LARGE SCALE GENOMIC DNA]</scope>
    <source>
        <strain evidence="1 2">ATCC 51605</strain>
    </source>
</reference>
<comment type="caution">
    <text evidence="1">The sequence shown here is derived from an EMBL/GenBank/DDBJ whole genome shotgun (WGS) entry which is preliminary data.</text>
</comment>
<proteinExistence type="predicted"/>
<organism evidence="1 2">
    <name type="scientific">Buttiauxella brennerae ATCC 51605</name>
    <dbReference type="NCBI Taxonomy" id="1354251"/>
    <lineage>
        <taxon>Bacteria</taxon>
        <taxon>Pseudomonadati</taxon>
        <taxon>Pseudomonadota</taxon>
        <taxon>Gammaproteobacteria</taxon>
        <taxon>Enterobacterales</taxon>
        <taxon>Enterobacteriaceae</taxon>
        <taxon>Buttiauxella</taxon>
    </lineage>
</organism>
<dbReference type="Pfam" id="PF25694">
    <property type="entry name" value="N_peptide"/>
    <property type="match status" value="1"/>
</dbReference>
<dbReference type="PATRIC" id="fig|1354251.4.peg.1980"/>
<protein>
    <submittedName>
        <fullName evidence="1">Uncharacterized protein</fullName>
    </submittedName>
</protein>
<dbReference type="Proteomes" id="UP000078410">
    <property type="component" value="Unassembled WGS sequence"/>
</dbReference>
<sequence length="84" mass="9304">MNRNQRRMAEYNARKAAQQIDAGNYAGKINRAFAKLSGASLPRVEQALRAPNWREPKEESGGACLPQVAMYSAGHRKSESITAR</sequence>
<dbReference type="EMBL" id="LXER01000017">
    <property type="protein sequence ID" value="OAT32026.1"/>
    <property type="molecule type" value="Genomic_DNA"/>
</dbReference>